<dbReference type="Pfam" id="PF13424">
    <property type="entry name" value="TPR_12"/>
    <property type="match status" value="1"/>
</dbReference>
<dbReference type="SUPFAM" id="SSF48452">
    <property type="entry name" value="TPR-like"/>
    <property type="match status" value="2"/>
</dbReference>
<keyword evidence="4" id="KW-1185">Reference proteome</keyword>
<dbReference type="EMBL" id="CAADRA010005401">
    <property type="protein sequence ID" value="VFT89452.1"/>
    <property type="molecule type" value="Genomic_DNA"/>
</dbReference>
<protein>
    <submittedName>
        <fullName evidence="3">Aste57867_12601 protein</fullName>
    </submittedName>
</protein>
<evidence type="ECO:0000313" key="2">
    <source>
        <dbReference type="EMBL" id="KAF0696665.1"/>
    </source>
</evidence>
<feature type="compositionally biased region" description="Basic residues" evidence="1">
    <location>
        <begin position="674"/>
        <end position="691"/>
    </location>
</feature>
<organism evidence="3 4">
    <name type="scientific">Aphanomyces stellatus</name>
    <dbReference type="NCBI Taxonomy" id="120398"/>
    <lineage>
        <taxon>Eukaryota</taxon>
        <taxon>Sar</taxon>
        <taxon>Stramenopiles</taxon>
        <taxon>Oomycota</taxon>
        <taxon>Saprolegniomycetes</taxon>
        <taxon>Saprolegniales</taxon>
        <taxon>Verrucalvaceae</taxon>
        <taxon>Aphanomyces</taxon>
    </lineage>
</organism>
<dbReference type="OrthoDB" id="539810at2759"/>
<proteinExistence type="predicted"/>
<dbReference type="Proteomes" id="UP000332933">
    <property type="component" value="Unassembled WGS sequence"/>
</dbReference>
<evidence type="ECO:0000313" key="4">
    <source>
        <dbReference type="Proteomes" id="UP000332933"/>
    </source>
</evidence>
<feature type="region of interest" description="Disordered" evidence="1">
    <location>
        <begin position="658"/>
        <end position="701"/>
    </location>
</feature>
<reference evidence="2" key="2">
    <citation type="submission" date="2019-06" db="EMBL/GenBank/DDBJ databases">
        <title>Genomics analysis of Aphanomyces spp. identifies a new class of oomycete effector associated with host adaptation.</title>
        <authorList>
            <person name="Gaulin E."/>
        </authorList>
    </citation>
    <scope>NUCLEOTIDE SEQUENCE</scope>
    <source>
        <strain evidence="2">CBS 578.67</strain>
    </source>
</reference>
<sequence>MVGKPPLGLTLGFFHHFVNVHGGRHAFDGLTTEAVCTLFVVPFTQSSQLSMVDHVCSLDDDDDAAYVQDATWFVSHAWSYLFLDVVDALTDFFSDQDVAVWFCLFNNNQHSVLSASPAEYATSFQAALTSIGQVVMVLSPWDNPTTLTRTWCVFEVYVALVTSARFEVAMGARQLAAFLDDMQTSDGAFNRMLASIKSERSQTAVASDRAYLVARMAEAHVSFADMDRIVFDVLQAWMVRTIERELETVTVSLAIQAQWYVVLADMYILQHAMALAADALARAMHIYRVDLDDNPDAPSAKWKCVARAANVMWATGQPSTVWAPMFHDALAHLGPDTHDSLVATFDFGSCYLSQGEYSLALPLLLDCFNVCDRQFGDTSTLTLQAMNAVGLTLSHQNRLADAEPWLARSAERHRAVLGLDHPDTMTAVVNYGLCLARMGQYDRATPLFRATHATERRTLGPDHEFTWRGVSFLARMHAAAGELDVAAGMLAACVAAADRLHHSAEWRAVCVLCVGQLELCRGNLDLALVTLTHAYDTLVCIYGPTQFYALMALSWVFVCLQSTSLAHPPAVLAKWEAALRAASTGLEMTWPALPCHGCWHPIQGAYFTCTACPMHVRRACAACVDRVCDHGRVVMTSFHAPAWYILMATQTNQVIRTPGSEPKARVDKVPPRSRLQRRKRQRFHTPAKKGLGHPNVLQCGG</sequence>
<dbReference type="AlphaFoldDB" id="A0A485KWM5"/>
<dbReference type="EMBL" id="VJMH01005380">
    <property type="protein sequence ID" value="KAF0696665.1"/>
    <property type="molecule type" value="Genomic_DNA"/>
</dbReference>
<evidence type="ECO:0000313" key="3">
    <source>
        <dbReference type="EMBL" id="VFT89452.1"/>
    </source>
</evidence>
<gene>
    <name evidence="3" type="primary">Aste57867_12601</name>
    <name evidence="2" type="ORF">As57867_012555</name>
    <name evidence="3" type="ORF">ASTE57867_12601</name>
</gene>
<dbReference type="InterPro" id="IPR011990">
    <property type="entry name" value="TPR-like_helical_dom_sf"/>
</dbReference>
<dbReference type="Gene3D" id="1.25.40.10">
    <property type="entry name" value="Tetratricopeptide repeat domain"/>
    <property type="match status" value="1"/>
</dbReference>
<evidence type="ECO:0000256" key="1">
    <source>
        <dbReference type="SAM" id="MobiDB-lite"/>
    </source>
</evidence>
<accession>A0A485KWM5</accession>
<dbReference type="PANTHER" id="PTHR46082">
    <property type="entry name" value="ATP/GTP-BINDING PROTEIN-RELATED"/>
    <property type="match status" value="1"/>
</dbReference>
<name>A0A485KWM5_9STRA</name>
<reference evidence="3 4" key="1">
    <citation type="submission" date="2019-03" db="EMBL/GenBank/DDBJ databases">
        <authorList>
            <person name="Gaulin E."/>
            <person name="Dumas B."/>
        </authorList>
    </citation>
    <scope>NUCLEOTIDE SEQUENCE [LARGE SCALE GENOMIC DNA]</scope>
    <source>
        <strain evidence="3">CBS 568.67</strain>
    </source>
</reference>
<dbReference type="PANTHER" id="PTHR46082:SF6">
    <property type="entry name" value="AAA+ ATPASE DOMAIN-CONTAINING PROTEIN-RELATED"/>
    <property type="match status" value="1"/>
</dbReference>
<dbReference type="InterPro" id="IPR053137">
    <property type="entry name" value="NLR-like"/>
</dbReference>